<reference evidence="1" key="1">
    <citation type="submission" date="2020-08" db="EMBL/GenBank/DDBJ databases">
        <title>Multicomponent nature underlies the extraordinary mechanical properties of spider dragline silk.</title>
        <authorList>
            <person name="Kono N."/>
            <person name="Nakamura H."/>
            <person name="Mori M."/>
            <person name="Yoshida Y."/>
            <person name="Ohtoshi R."/>
            <person name="Malay A.D."/>
            <person name="Moran D.A.P."/>
            <person name="Tomita M."/>
            <person name="Numata K."/>
            <person name="Arakawa K."/>
        </authorList>
    </citation>
    <scope>NUCLEOTIDE SEQUENCE</scope>
</reference>
<name>A0A8X6UU86_TRICX</name>
<dbReference type="InterPro" id="IPR052709">
    <property type="entry name" value="Transposase-MT_Hybrid"/>
</dbReference>
<dbReference type="EMBL" id="BMAU01021040">
    <property type="protein sequence ID" value="GFX87883.1"/>
    <property type="molecule type" value="Genomic_DNA"/>
</dbReference>
<evidence type="ECO:0000313" key="2">
    <source>
        <dbReference type="Proteomes" id="UP000887159"/>
    </source>
</evidence>
<organism evidence="1 2">
    <name type="scientific">Trichonephila clavipes</name>
    <name type="common">Golden silk orbweaver</name>
    <name type="synonym">Nephila clavipes</name>
    <dbReference type="NCBI Taxonomy" id="2585209"/>
    <lineage>
        <taxon>Eukaryota</taxon>
        <taxon>Metazoa</taxon>
        <taxon>Ecdysozoa</taxon>
        <taxon>Arthropoda</taxon>
        <taxon>Chelicerata</taxon>
        <taxon>Arachnida</taxon>
        <taxon>Araneae</taxon>
        <taxon>Araneomorphae</taxon>
        <taxon>Entelegynae</taxon>
        <taxon>Araneoidea</taxon>
        <taxon>Nephilidae</taxon>
        <taxon>Trichonephila</taxon>
    </lineage>
</organism>
<protein>
    <submittedName>
        <fullName evidence="1">HTH_48 domain-containing protein</fullName>
    </submittedName>
</protein>
<dbReference type="Gene3D" id="3.30.420.10">
    <property type="entry name" value="Ribonuclease H-like superfamily/Ribonuclease H"/>
    <property type="match status" value="1"/>
</dbReference>
<dbReference type="AlphaFoldDB" id="A0A8X6UU86"/>
<accession>A0A8X6UU86</accession>
<dbReference type="PANTHER" id="PTHR46060">
    <property type="entry name" value="MARINER MOS1 TRANSPOSASE-LIKE PROTEIN"/>
    <property type="match status" value="1"/>
</dbReference>
<dbReference type="GO" id="GO:0003676">
    <property type="term" value="F:nucleic acid binding"/>
    <property type="evidence" value="ECO:0007669"/>
    <property type="project" value="InterPro"/>
</dbReference>
<dbReference type="InterPro" id="IPR036397">
    <property type="entry name" value="RNaseH_sf"/>
</dbReference>
<gene>
    <name evidence="1" type="primary">B7P43_G10916</name>
    <name evidence="1" type="ORF">TNCV_4373481</name>
</gene>
<comment type="caution">
    <text evidence="1">The sequence shown here is derived from an EMBL/GenBank/DDBJ whole genome shotgun (WGS) entry which is preliminary data.</text>
</comment>
<dbReference type="PANTHER" id="PTHR46060:SF1">
    <property type="entry name" value="MARINER MOS1 TRANSPOSASE-LIKE PROTEIN"/>
    <property type="match status" value="1"/>
</dbReference>
<proteinExistence type="predicted"/>
<keyword evidence="2" id="KW-1185">Reference proteome</keyword>
<sequence>MSKQMVHCCCRQFSEGHQSVHDEERSGRPSLMNVDQVEPLRQHVMENHRFTITQLSSQFPQIPQYLLHEIVSKHPRGEAVNVGRYCETLLKLRRDIQNKRRGILNTRVVLLHNNARPQTVRRTTAVLTQFCWELFDQPPAALILLPAISTFSCTSTHS</sequence>
<dbReference type="Proteomes" id="UP000887159">
    <property type="component" value="Unassembled WGS sequence"/>
</dbReference>
<evidence type="ECO:0000313" key="1">
    <source>
        <dbReference type="EMBL" id="GFX87883.1"/>
    </source>
</evidence>